<feature type="compositionally biased region" description="Basic and acidic residues" evidence="1">
    <location>
        <begin position="718"/>
        <end position="729"/>
    </location>
</feature>
<reference evidence="2 3" key="1">
    <citation type="journal article" date="2014" name="Nat. Commun.">
        <title>Klebsormidium flaccidum genome reveals primary factors for plant terrestrial adaptation.</title>
        <authorList>
            <person name="Hori K."/>
            <person name="Maruyama F."/>
            <person name="Fujisawa T."/>
            <person name="Togashi T."/>
            <person name="Yamamoto N."/>
            <person name="Seo M."/>
            <person name="Sato S."/>
            <person name="Yamada T."/>
            <person name="Mori H."/>
            <person name="Tajima N."/>
            <person name="Moriyama T."/>
            <person name="Ikeuchi M."/>
            <person name="Watanabe M."/>
            <person name="Wada H."/>
            <person name="Kobayashi K."/>
            <person name="Saito M."/>
            <person name="Masuda T."/>
            <person name="Sasaki-Sekimoto Y."/>
            <person name="Mashiguchi K."/>
            <person name="Awai K."/>
            <person name="Shimojima M."/>
            <person name="Masuda S."/>
            <person name="Iwai M."/>
            <person name="Nobusawa T."/>
            <person name="Narise T."/>
            <person name="Kondo S."/>
            <person name="Saito H."/>
            <person name="Sato R."/>
            <person name="Murakawa M."/>
            <person name="Ihara Y."/>
            <person name="Oshima-Yamada Y."/>
            <person name="Ohtaka K."/>
            <person name="Satoh M."/>
            <person name="Sonobe K."/>
            <person name="Ishii M."/>
            <person name="Ohtani R."/>
            <person name="Kanamori-Sato M."/>
            <person name="Honoki R."/>
            <person name="Miyazaki D."/>
            <person name="Mochizuki H."/>
            <person name="Umetsu J."/>
            <person name="Higashi K."/>
            <person name="Shibata D."/>
            <person name="Kamiya Y."/>
            <person name="Sato N."/>
            <person name="Nakamura Y."/>
            <person name="Tabata S."/>
            <person name="Ida S."/>
            <person name="Kurokawa K."/>
            <person name="Ohta H."/>
        </authorList>
    </citation>
    <scope>NUCLEOTIDE SEQUENCE [LARGE SCALE GENOMIC DNA]</scope>
    <source>
        <strain evidence="2 3">NIES-2285</strain>
    </source>
</reference>
<feature type="compositionally biased region" description="Gly residues" evidence="1">
    <location>
        <begin position="1291"/>
        <end position="1300"/>
    </location>
</feature>
<evidence type="ECO:0000256" key="1">
    <source>
        <dbReference type="SAM" id="MobiDB-lite"/>
    </source>
</evidence>
<feature type="region of interest" description="Disordered" evidence="1">
    <location>
        <begin position="842"/>
        <end position="861"/>
    </location>
</feature>
<name>A0A1Y1I2K6_KLENI</name>
<organism evidence="2 3">
    <name type="scientific">Klebsormidium nitens</name>
    <name type="common">Green alga</name>
    <name type="synonym">Ulothrix nitens</name>
    <dbReference type="NCBI Taxonomy" id="105231"/>
    <lineage>
        <taxon>Eukaryota</taxon>
        <taxon>Viridiplantae</taxon>
        <taxon>Streptophyta</taxon>
        <taxon>Klebsormidiophyceae</taxon>
        <taxon>Klebsormidiales</taxon>
        <taxon>Klebsormidiaceae</taxon>
        <taxon>Klebsormidium</taxon>
    </lineage>
</organism>
<feature type="compositionally biased region" description="Basic and acidic residues" evidence="1">
    <location>
        <begin position="276"/>
        <end position="297"/>
    </location>
</feature>
<feature type="compositionally biased region" description="Low complexity" evidence="1">
    <location>
        <begin position="1259"/>
        <end position="1271"/>
    </location>
</feature>
<dbReference type="GO" id="GO:1990756">
    <property type="term" value="F:ubiquitin-like ligase-substrate adaptor activity"/>
    <property type="evidence" value="ECO:0000318"/>
    <property type="project" value="GO_Central"/>
</dbReference>
<dbReference type="GO" id="GO:0005634">
    <property type="term" value="C:nucleus"/>
    <property type="evidence" value="ECO:0000318"/>
    <property type="project" value="GO_Central"/>
</dbReference>
<dbReference type="EMBL" id="DF237171">
    <property type="protein sequence ID" value="GAQ85160.1"/>
    <property type="molecule type" value="Genomic_DNA"/>
</dbReference>
<accession>A0A1Y1I2K6</accession>
<sequence length="1574" mass="166578">MDSSSAPEDNLLFRLRAREVRTPRPGAAIRSCRELCEYIVPNHTVHDVECPDHSIRKFTSDGQYLICFGRTQQEVIVYRFKGLGGPLPPGEQDGELPPEARKFDAYFTRLYATTLVSNAAEPAQTLCKDFLLLAEGGELVICATSSQPDSHPAAARGALPGVPAADVITLHLLRLADGEVVDRRVFRDDFIHLGHNAGVFLYDDLLAVLSVRFQCVHILQVREGAGRFVDVRTIGPHCREDDELVLQWQADAEVRFQRDKARQRRRAGLAAPTAAKDNESDSPSDRVEAESARRAESADLEGDSETWGLQGGPRQGWRFRGLESPGGDDREPESEVLSVGGSGMRSYVGPGVPISKEGGPEGSRARAYERRENGGRGAGGAAGRDGGMLSILEERRRSHLAAGPSAPPAGGGFAAHFKRLPEGVREGARMSDEELAAKNAAAGHGELHARLEGLRQRLQQEQGGSAEVWRGDGLHDEAAEEGGAGPGEEAPRGEVSSRPQVGLKRDAEKAGISHEWGGLHGYYSQAGKRGRLGSDGGVAGRLGKRDLSDTDECTSDFAQEGAAEVPGQEGAQAHRFPYGGGLLGGQAECAGEGEDVGGAKKDSGEPGAFPLWGKSDAEPMRLHGGAPTNSHTASYTESEEEGEQTDTLETGGGTVGLQVDSKRQVGRTREGGTLVVENLPDMQQRSERGAGRVSELPGWQGVPPGRAGWAAGPQLQRAADEWETAHRQLPESGVGEEGLRGLAGGGTWMVPPDEEDDPMGRFSAVRPKSRRERMSAWEQAHWQLPDSDSGEERTQRWGGAGPARAREAARGAGSSGLQLGSDSGRSAGASRWPHVALYQPFGNGTQRQQAGGDDRGGVGQAQRVGVQAERVGGPLAGLPNRTGAMVEAAGPDGGARIRLAEGLGRGRPNGQGNEEELGVGLEGGVVYNIEDEDEGSGPPAVAPRLALHSEGLRLRPEEPGMATLGRQAAAGSSPPLKHRSRAAPPDQREHTAAGESMHGAGTGRAGSTAVPRWPGQGLRTVHGGVYTSDLIEHLGGAFREAPREADPPPARRPLGPEWGAPLTPPEGPLWGAAPHPFWRREGGGLWNVPGRSGFAHLHQAVGAVRAASTSSGGDDNEGRPGSRAASEGLLAAGRMAGLYSPYQPASAAPRYEYVVSSRTQSHTSSEPLDDVSMPTATSARHLDGPARPLPLRAALPVGRGPSLLGGAGRSAPGLASRGLPAAWSGRDSQLGTSLASGARPHSGTAPRVSPARGRQQGPLSGAATATASGLSGRPGSLDEAHSGEGVSPGPSAGGEGAADGAGGGRLLGGLKQRLLSFIFRQAYEDEEADAGARAARLKRVFYHLQHYEELVMWKLQLLDRHHLLLKFGAAEGVAARGSDASTAAAFFAVYNMETTAVLGFFQNTSEALLAAAERFSDHFRTAPNEPAWLRFISSPANSNPAREHLRKQKEAAQGGKPGGSTQVVKRALALLPFTCQSLSPSPYLDQSLFHYDEKLVSAAERHKPCMEHPIKFMSRSRANALRFKIQPGPEGGSGDGRAKRVASYVFHPILPFVISIQQTYMQPPVVNFHFRWPG</sequence>
<feature type="region of interest" description="Disordered" evidence="1">
    <location>
        <begin position="963"/>
        <end position="1020"/>
    </location>
</feature>
<feature type="compositionally biased region" description="Acidic residues" evidence="1">
    <location>
        <begin position="637"/>
        <end position="646"/>
    </location>
</feature>
<feature type="compositionally biased region" description="Polar residues" evidence="1">
    <location>
        <begin position="1226"/>
        <end position="1235"/>
    </location>
</feature>
<dbReference type="OrthoDB" id="18339at2759"/>
<gene>
    <name evidence="2" type="ORF">KFL_002220040</name>
</gene>
<dbReference type="Pfam" id="PF09737">
    <property type="entry name" value="Det1"/>
    <property type="match status" value="2"/>
</dbReference>
<dbReference type="GO" id="GO:0032436">
    <property type="term" value="P:positive regulation of proteasomal ubiquitin-dependent protein catabolic process"/>
    <property type="evidence" value="ECO:0000318"/>
    <property type="project" value="GO_Central"/>
</dbReference>
<feature type="region of interest" description="Disordered" evidence="1">
    <location>
        <begin position="1158"/>
        <end position="1300"/>
    </location>
</feature>
<dbReference type="STRING" id="105231.A0A1Y1I2K6"/>
<feature type="compositionally biased region" description="Low complexity" evidence="1">
    <location>
        <begin position="810"/>
        <end position="829"/>
    </location>
</feature>
<dbReference type="Proteomes" id="UP000054558">
    <property type="component" value="Unassembled WGS sequence"/>
</dbReference>
<feature type="region of interest" description="Disordered" evidence="1">
    <location>
        <begin position="586"/>
        <end position="656"/>
    </location>
</feature>
<feature type="region of interest" description="Disordered" evidence="1">
    <location>
        <begin position="458"/>
        <end position="508"/>
    </location>
</feature>
<feature type="region of interest" description="Disordered" evidence="1">
    <location>
        <begin position="680"/>
        <end position="829"/>
    </location>
</feature>
<dbReference type="PANTHER" id="PTHR13374:SF3">
    <property type="entry name" value="DET1 HOMOLOG"/>
    <property type="match status" value="1"/>
</dbReference>
<proteinExistence type="predicted"/>
<feature type="region of interest" description="Disordered" evidence="1">
    <location>
        <begin position="1040"/>
        <end position="1066"/>
    </location>
</feature>
<feature type="region of interest" description="Disordered" evidence="1">
    <location>
        <begin position="1105"/>
        <end position="1124"/>
    </location>
</feature>
<dbReference type="GO" id="GO:0031625">
    <property type="term" value="F:ubiquitin protein ligase binding"/>
    <property type="evidence" value="ECO:0000318"/>
    <property type="project" value="GO_Central"/>
</dbReference>
<dbReference type="OMA" id="EDEGHEM"/>
<feature type="region of interest" description="Disordered" evidence="1">
    <location>
        <begin position="263"/>
        <end position="365"/>
    </location>
</feature>
<evidence type="ECO:0000313" key="2">
    <source>
        <dbReference type="EMBL" id="GAQ85160.1"/>
    </source>
</evidence>
<dbReference type="GO" id="GO:0016567">
    <property type="term" value="P:protein ubiquitination"/>
    <property type="evidence" value="ECO:0000318"/>
    <property type="project" value="GO_Central"/>
</dbReference>
<feature type="compositionally biased region" description="Polar residues" evidence="1">
    <location>
        <begin position="627"/>
        <end position="636"/>
    </location>
</feature>
<evidence type="ECO:0000313" key="3">
    <source>
        <dbReference type="Proteomes" id="UP000054558"/>
    </source>
</evidence>
<keyword evidence="3" id="KW-1185">Reference proteome</keyword>
<feature type="region of interest" description="Disordered" evidence="1">
    <location>
        <begin position="525"/>
        <end position="553"/>
    </location>
</feature>
<dbReference type="PANTHER" id="PTHR13374">
    <property type="entry name" value="DET1 HOMOLOG DE-ETIOLATED-1 HOMOLOG"/>
    <property type="match status" value="1"/>
</dbReference>
<feature type="compositionally biased region" description="Low complexity" evidence="1">
    <location>
        <begin position="1185"/>
        <end position="1196"/>
    </location>
</feature>
<feature type="region of interest" description="Disordered" evidence="1">
    <location>
        <begin position="1439"/>
        <end position="1460"/>
    </location>
</feature>
<dbReference type="GO" id="GO:0031461">
    <property type="term" value="C:cullin-RING ubiquitin ligase complex"/>
    <property type="evidence" value="ECO:0000318"/>
    <property type="project" value="GO_Central"/>
</dbReference>
<dbReference type="InterPro" id="IPR019138">
    <property type="entry name" value="De-etiolated_protein_1_Det1"/>
</dbReference>
<protein>
    <submittedName>
        <fullName evidence="2">De-etiolated-1</fullName>
    </submittedName>
</protein>